<gene>
    <name evidence="3" type="ORF">H0921_02945</name>
</gene>
<protein>
    <submittedName>
        <fullName evidence="3">Peptidase</fullName>
    </submittedName>
</protein>
<dbReference type="EMBL" id="JACEFB010000001">
    <property type="protein sequence ID" value="MBA2225114.1"/>
    <property type="molecule type" value="Genomic_DNA"/>
</dbReference>
<sequence length="375" mass="42163">MMTERSGGQKCHEAGPSSIHRRQFLTQATVGTGLVFCSGPILLGMSRRGIDLQPVIGSGEHTYRCIHNWGQLPGDYTWQTTHNVAIDGEGLVYITHQGIGKQMDTVLVFDGSGKFVRSFGRAWHGGGHGIEIRKEGREEFIYLCNTWTPELKVVKCTLKGEIVWTLKRPPCAEYEDPKKPFHPTNLSWRPDGGFTVGDGYGSNYLLDFDKDGRLLRVYGGSGEKIGQLRTPHGHWLDMRQPQHPVLVVCDRANARLQWFDLQGKALEASKPRELVLFPAHAKTRGDVLLIADLHARLTLLDRNNRPIVHLGEDKPWREKVVASLGKGMKPIRTQPHEWPAGKFIHPHDATFDHQGNIFVVEWVSTGRITLLQKVN</sequence>
<dbReference type="InterPro" id="IPR011042">
    <property type="entry name" value="6-blade_b-propeller_TolB-like"/>
</dbReference>
<evidence type="ECO:0000313" key="3">
    <source>
        <dbReference type="EMBL" id="MBA2225114.1"/>
    </source>
</evidence>
<keyword evidence="1" id="KW-0732">Signal</keyword>
<keyword evidence="2" id="KW-0325">Glycoprotein</keyword>
<dbReference type="SUPFAM" id="SSF63829">
    <property type="entry name" value="Calcium-dependent phosphotriesterase"/>
    <property type="match status" value="1"/>
</dbReference>
<dbReference type="Proteomes" id="UP000542342">
    <property type="component" value="Unassembled WGS sequence"/>
</dbReference>
<dbReference type="PANTHER" id="PTHR10680">
    <property type="entry name" value="PEPTIDYL-GLYCINE ALPHA-AMIDATING MONOOXYGENASE"/>
    <property type="match status" value="1"/>
</dbReference>
<comment type="caution">
    <text evidence="3">The sequence shown here is derived from an EMBL/GenBank/DDBJ whole genome shotgun (WGS) entry which is preliminary data.</text>
</comment>
<dbReference type="RefSeq" id="WP_194536509.1">
    <property type="nucleotide sequence ID" value="NZ_JACEFB010000001.1"/>
</dbReference>
<evidence type="ECO:0000313" key="4">
    <source>
        <dbReference type="Proteomes" id="UP000542342"/>
    </source>
</evidence>
<name>A0A7V9AAP6_9BACT</name>
<dbReference type="Gene3D" id="2.120.10.30">
    <property type="entry name" value="TolB, C-terminal domain"/>
    <property type="match status" value="1"/>
</dbReference>
<dbReference type="AlphaFoldDB" id="A0A7V9AAP6"/>
<accession>A0A7V9AAP6</accession>
<keyword evidence="4" id="KW-1185">Reference proteome</keyword>
<proteinExistence type="predicted"/>
<evidence type="ECO:0000256" key="2">
    <source>
        <dbReference type="ARBA" id="ARBA00023180"/>
    </source>
</evidence>
<dbReference type="PANTHER" id="PTHR10680:SF14">
    <property type="entry name" value="PEPTIDYL-GLYCINE ALPHA-AMIDATING MONOOXYGENASE"/>
    <property type="match status" value="1"/>
</dbReference>
<reference evidence="3 4" key="1">
    <citation type="submission" date="2020-07" db="EMBL/GenBank/DDBJ databases">
        <title>Thermogemmata thermophila gen. nov., sp. nov., a novel moderate thermophilic planctomycete from a Kamchatka hot spring.</title>
        <authorList>
            <person name="Elcheninov A.G."/>
            <person name="Podosokorskaya O.A."/>
            <person name="Kovaleva O.L."/>
            <person name="Novikov A."/>
            <person name="Bonch-Osmolovskaya E.A."/>
            <person name="Toshchakov S.V."/>
            <person name="Kublanov I.V."/>
        </authorList>
    </citation>
    <scope>NUCLEOTIDE SEQUENCE [LARGE SCALE GENOMIC DNA]</scope>
    <source>
        <strain evidence="3 4">2918</strain>
    </source>
</reference>
<organism evidence="3 4">
    <name type="scientific">Thermogemmata fonticola</name>
    <dbReference type="NCBI Taxonomy" id="2755323"/>
    <lineage>
        <taxon>Bacteria</taxon>
        <taxon>Pseudomonadati</taxon>
        <taxon>Planctomycetota</taxon>
        <taxon>Planctomycetia</taxon>
        <taxon>Gemmatales</taxon>
        <taxon>Gemmataceae</taxon>
        <taxon>Thermogemmata</taxon>
    </lineage>
</organism>
<evidence type="ECO:0000256" key="1">
    <source>
        <dbReference type="ARBA" id="ARBA00022729"/>
    </source>
</evidence>